<keyword evidence="1" id="KW-0732">Signal</keyword>
<name>A0A9X0ADF9_9HELO</name>
<organism evidence="2 3">
    <name type="scientific">Sclerotinia nivalis</name>
    <dbReference type="NCBI Taxonomy" id="352851"/>
    <lineage>
        <taxon>Eukaryota</taxon>
        <taxon>Fungi</taxon>
        <taxon>Dikarya</taxon>
        <taxon>Ascomycota</taxon>
        <taxon>Pezizomycotina</taxon>
        <taxon>Leotiomycetes</taxon>
        <taxon>Helotiales</taxon>
        <taxon>Sclerotiniaceae</taxon>
        <taxon>Sclerotinia</taxon>
    </lineage>
</organism>
<proteinExistence type="predicted"/>
<comment type="caution">
    <text evidence="2">The sequence shown here is derived from an EMBL/GenBank/DDBJ whole genome shotgun (WGS) entry which is preliminary data.</text>
</comment>
<evidence type="ECO:0000313" key="3">
    <source>
        <dbReference type="Proteomes" id="UP001152300"/>
    </source>
</evidence>
<gene>
    <name evidence="2" type="ORF">OCU04_011017</name>
</gene>
<sequence>MKSTILISAFIAVTVTTAIQLPNPEPQTFNHTHPSHSNHTPISIYKSAPRTMITLPGGVFVRTAMPLSTQATDADTET</sequence>
<dbReference type="OrthoDB" id="10292046at2759"/>
<keyword evidence="3" id="KW-1185">Reference proteome</keyword>
<dbReference type="EMBL" id="JAPEIS010000013">
    <property type="protein sequence ID" value="KAJ8060712.1"/>
    <property type="molecule type" value="Genomic_DNA"/>
</dbReference>
<protein>
    <submittedName>
        <fullName evidence="2">Uncharacterized protein</fullName>
    </submittedName>
</protein>
<accession>A0A9X0ADF9</accession>
<evidence type="ECO:0000256" key="1">
    <source>
        <dbReference type="SAM" id="SignalP"/>
    </source>
</evidence>
<feature type="chain" id="PRO_5040900668" evidence="1">
    <location>
        <begin position="19"/>
        <end position="78"/>
    </location>
</feature>
<reference evidence="2" key="1">
    <citation type="submission" date="2022-11" db="EMBL/GenBank/DDBJ databases">
        <title>Genome Resource of Sclerotinia nivalis Strain SnTB1, a Plant Pathogen Isolated from American Ginseng.</title>
        <authorList>
            <person name="Fan S."/>
        </authorList>
    </citation>
    <scope>NUCLEOTIDE SEQUENCE</scope>
    <source>
        <strain evidence="2">SnTB1</strain>
    </source>
</reference>
<evidence type="ECO:0000313" key="2">
    <source>
        <dbReference type="EMBL" id="KAJ8060712.1"/>
    </source>
</evidence>
<feature type="signal peptide" evidence="1">
    <location>
        <begin position="1"/>
        <end position="18"/>
    </location>
</feature>
<dbReference type="AlphaFoldDB" id="A0A9X0ADF9"/>
<dbReference type="Proteomes" id="UP001152300">
    <property type="component" value="Unassembled WGS sequence"/>
</dbReference>